<evidence type="ECO:0000256" key="1">
    <source>
        <dbReference type="ARBA" id="ARBA00004651"/>
    </source>
</evidence>
<evidence type="ECO:0000313" key="9">
    <source>
        <dbReference type="EMBL" id="RJG03084.1"/>
    </source>
</evidence>
<feature type="transmembrane region" description="Helical" evidence="7">
    <location>
        <begin position="240"/>
        <end position="261"/>
    </location>
</feature>
<feature type="transmembrane region" description="Helical" evidence="7">
    <location>
        <begin position="124"/>
        <end position="143"/>
    </location>
</feature>
<evidence type="ECO:0000256" key="6">
    <source>
        <dbReference type="ARBA" id="ARBA00023136"/>
    </source>
</evidence>
<keyword evidence="6 7" id="KW-0472">Membrane</keyword>
<dbReference type="PROSITE" id="PS50850">
    <property type="entry name" value="MFS"/>
    <property type="match status" value="1"/>
</dbReference>
<keyword evidence="10" id="KW-1185">Reference proteome</keyword>
<feature type="transmembrane region" description="Helical" evidence="7">
    <location>
        <begin position="177"/>
        <end position="205"/>
    </location>
</feature>
<dbReference type="InterPro" id="IPR036259">
    <property type="entry name" value="MFS_trans_sf"/>
</dbReference>
<gene>
    <name evidence="9" type="ORF">D3878_17105</name>
</gene>
<dbReference type="Gene3D" id="1.20.1250.20">
    <property type="entry name" value="MFS general substrate transporter like domains"/>
    <property type="match status" value="1"/>
</dbReference>
<feature type="transmembrane region" description="Helical" evidence="7">
    <location>
        <begin position="97"/>
        <end position="118"/>
    </location>
</feature>
<protein>
    <submittedName>
        <fullName evidence="9">MFS transporter</fullName>
    </submittedName>
</protein>
<name>A0A3A3G5J1_9BURK</name>
<feature type="domain" description="Major facilitator superfamily (MFS) profile" evidence="8">
    <location>
        <begin position="31"/>
        <end position="418"/>
    </location>
</feature>
<dbReference type="GO" id="GO:0022857">
    <property type="term" value="F:transmembrane transporter activity"/>
    <property type="evidence" value="ECO:0007669"/>
    <property type="project" value="InterPro"/>
</dbReference>
<comment type="caution">
    <text evidence="9">The sequence shown here is derived from an EMBL/GenBank/DDBJ whole genome shotgun (WGS) entry which is preliminary data.</text>
</comment>
<keyword evidence="4 7" id="KW-0812">Transmembrane</keyword>
<accession>A0A3A3G5J1</accession>
<evidence type="ECO:0000256" key="7">
    <source>
        <dbReference type="SAM" id="Phobius"/>
    </source>
</evidence>
<evidence type="ECO:0000313" key="10">
    <source>
        <dbReference type="Proteomes" id="UP000266327"/>
    </source>
</evidence>
<dbReference type="PANTHER" id="PTHR23513">
    <property type="entry name" value="INTEGRAL MEMBRANE EFFLUX PROTEIN-RELATED"/>
    <property type="match status" value="1"/>
</dbReference>
<dbReference type="Pfam" id="PF05977">
    <property type="entry name" value="MFS_3"/>
    <property type="match status" value="1"/>
</dbReference>
<evidence type="ECO:0000256" key="3">
    <source>
        <dbReference type="ARBA" id="ARBA00022475"/>
    </source>
</evidence>
<reference evidence="10" key="1">
    <citation type="submission" date="2018-09" db="EMBL/GenBank/DDBJ databases">
        <authorList>
            <person name="Zhu H."/>
        </authorList>
    </citation>
    <scope>NUCLEOTIDE SEQUENCE [LARGE SCALE GENOMIC DNA]</scope>
    <source>
        <strain evidence="10">K1S02-23</strain>
    </source>
</reference>
<evidence type="ECO:0000256" key="5">
    <source>
        <dbReference type="ARBA" id="ARBA00022989"/>
    </source>
</evidence>
<dbReference type="OrthoDB" id="9775268at2"/>
<dbReference type="InterPro" id="IPR020846">
    <property type="entry name" value="MFS_dom"/>
</dbReference>
<dbReference type="RefSeq" id="WP_119786583.1">
    <property type="nucleotide sequence ID" value="NZ_QYUQ01000002.1"/>
</dbReference>
<evidence type="ECO:0000256" key="4">
    <source>
        <dbReference type="ARBA" id="ARBA00022692"/>
    </source>
</evidence>
<comment type="subcellular location">
    <subcellularLocation>
        <location evidence="1">Cell membrane</location>
        <topology evidence="1">Multi-pass membrane protein</topology>
    </subcellularLocation>
</comment>
<dbReference type="Proteomes" id="UP000266327">
    <property type="component" value="Unassembled WGS sequence"/>
</dbReference>
<organism evidence="9 10">
    <name type="scientific">Noviherbaspirillum sedimenti</name>
    <dbReference type="NCBI Taxonomy" id="2320865"/>
    <lineage>
        <taxon>Bacteria</taxon>
        <taxon>Pseudomonadati</taxon>
        <taxon>Pseudomonadota</taxon>
        <taxon>Betaproteobacteria</taxon>
        <taxon>Burkholderiales</taxon>
        <taxon>Oxalobacteraceae</taxon>
        <taxon>Noviherbaspirillum</taxon>
    </lineage>
</organism>
<feature type="transmembrane region" description="Helical" evidence="7">
    <location>
        <begin position="392"/>
        <end position="410"/>
    </location>
</feature>
<dbReference type="EMBL" id="QYUQ01000002">
    <property type="protein sequence ID" value="RJG03084.1"/>
    <property type="molecule type" value="Genomic_DNA"/>
</dbReference>
<feature type="transmembrane region" description="Helical" evidence="7">
    <location>
        <begin position="301"/>
        <end position="321"/>
    </location>
</feature>
<feature type="transmembrane region" description="Helical" evidence="7">
    <location>
        <begin position="327"/>
        <end position="352"/>
    </location>
</feature>
<dbReference type="SUPFAM" id="SSF103473">
    <property type="entry name" value="MFS general substrate transporter"/>
    <property type="match status" value="1"/>
</dbReference>
<keyword evidence="5 7" id="KW-1133">Transmembrane helix</keyword>
<evidence type="ECO:0000256" key="2">
    <source>
        <dbReference type="ARBA" id="ARBA00022448"/>
    </source>
</evidence>
<feature type="transmembrane region" description="Helical" evidence="7">
    <location>
        <begin position="273"/>
        <end position="294"/>
    </location>
</feature>
<feature type="transmembrane region" description="Helical" evidence="7">
    <location>
        <begin position="34"/>
        <end position="58"/>
    </location>
</feature>
<keyword evidence="3" id="KW-1003">Cell membrane</keyword>
<dbReference type="GO" id="GO:0005886">
    <property type="term" value="C:plasma membrane"/>
    <property type="evidence" value="ECO:0007669"/>
    <property type="project" value="UniProtKB-SubCell"/>
</dbReference>
<dbReference type="InterPro" id="IPR010290">
    <property type="entry name" value="TM_effector"/>
</dbReference>
<sequence length="541" mass="58523">MKNSNIGSQPEKNDGTRNQDRQFASAFQYKLFRALWVATMLASIATWMQNVGAGWVMLTLTPSPFMVALVQTAVTLPAFILGLPAGVMSDLINRQQLLLWTHAGMFLATGALAAVSHLGLLGPWTLLFLTFTIGCCCAVAITARQVSISDVVPRTALLHALALNSIAYNGARAVGPALAGILLAWLGSTAVFLATASIFAIVVAIQFRIDTPQPRNTATSERAFDAMLTGMRYVWHAPVLHAYFLRAILFMVCASSLWALLPVVSHDRMGFGASGYGLLLGAMGAGAVVFGAMLEPLRRRFSLDVLATASGLVFAAAILISGLSSNTVIVCISLFAGGGAWVINNSIITAAVQTVLPAWVRARAISIYMLVFQGSMAFGGALWGAVASHLNLSATLILAGIMTLCGVLYARRYPLQLGNEADVTPSMHWVEPALWSEPAPDDGPVAVQSVYRVRPEAREEFIHAIHALGITRKRDGASHWQLYRDLADPEIYVERFVVHSWAEHLRQQTRATMTDCISEEIIRKLHSGDQPIRTSHFIAQK</sequence>
<proteinExistence type="predicted"/>
<feature type="transmembrane region" description="Helical" evidence="7">
    <location>
        <begin position="364"/>
        <end position="386"/>
    </location>
</feature>
<dbReference type="PANTHER" id="PTHR23513:SF11">
    <property type="entry name" value="STAPHYLOFERRIN A TRANSPORTER"/>
    <property type="match status" value="1"/>
</dbReference>
<dbReference type="AlphaFoldDB" id="A0A3A3G5J1"/>
<keyword evidence="2" id="KW-0813">Transport</keyword>
<feature type="transmembrane region" description="Helical" evidence="7">
    <location>
        <begin position="64"/>
        <end position="85"/>
    </location>
</feature>
<dbReference type="CDD" id="cd06173">
    <property type="entry name" value="MFS_MefA_like"/>
    <property type="match status" value="1"/>
</dbReference>
<evidence type="ECO:0000259" key="8">
    <source>
        <dbReference type="PROSITE" id="PS50850"/>
    </source>
</evidence>